<comment type="caution">
    <text evidence="2">The sequence shown here is derived from an EMBL/GenBank/DDBJ whole genome shotgun (WGS) entry which is preliminary data.</text>
</comment>
<dbReference type="OrthoDB" id="3193844at2759"/>
<dbReference type="InterPro" id="IPR011333">
    <property type="entry name" value="SKP1/BTB/POZ_sf"/>
</dbReference>
<evidence type="ECO:0000259" key="1">
    <source>
        <dbReference type="PROSITE" id="PS50097"/>
    </source>
</evidence>
<feature type="domain" description="BTB" evidence="1">
    <location>
        <begin position="11"/>
        <end position="91"/>
    </location>
</feature>
<dbReference type="SMART" id="SM00225">
    <property type="entry name" value="BTB"/>
    <property type="match status" value="1"/>
</dbReference>
<dbReference type="CDD" id="cd18186">
    <property type="entry name" value="BTB_POZ_ZBTB_KLHL-like"/>
    <property type="match status" value="1"/>
</dbReference>
<proteinExistence type="predicted"/>
<gene>
    <name evidence="2" type="ORF">DFP72DRAFT_1169507</name>
</gene>
<dbReference type="Gene3D" id="3.30.710.10">
    <property type="entry name" value="Potassium Channel Kv1.1, Chain A"/>
    <property type="match status" value="1"/>
</dbReference>
<dbReference type="SUPFAM" id="SSF54695">
    <property type="entry name" value="POZ domain"/>
    <property type="match status" value="1"/>
</dbReference>
<dbReference type="Proteomes" id="UP000521943">
    <property type="component" value="Unassembled WGS sequence"/>
</dbReference>
<dbReference type="EMBL" id="JACGCI010000029">
    <property type="protein sequence ID" value="KAF6755682.1"/>
    <property type="molecule type" value="Genomic_DNA"/>
</dbReference>
<dbReference type="AlphaFoldDB" id="A0A8H6I0H7"/>
<keyword evidence="3" id="KW-1185">Reference proteome</keyword>
<evidence type="ECO:0000313" key="2">
    <source>
        <dbReference type="EMBL" id="KAF6755682.1"/>
    </source>
</evidence>
<dbReference type="Pfam" id="PF00651">
    <property type="entry name" value="BTB"/>
    <property type="match status" value="1"/>
</dbReference>
<protein>
    <recommendedName>
        <fullName evidence="1">BTB domain-containing protein</fullName>
    </recommendedName>
</protein>
<name>A0A8H6I0H7_9AGAR</name>
<dbReference type="PROSITE" id="PS50097">
    <property type="entry name" value="BTB"/>
    <property type="match status" value="1"/>
</dbReference>
<reference evidence="2 3" key="1">
    <citation type="submission" date="2020-07" db="EMBL/GenBank/DDBJ databases">
        <title>Comparative genomics of pyrophilous fungi reveals a link between fire events and developmental genes.</title>
        <authorList>
            <consortium name="DOE Joint Genome Institute"/>
            <person name="Steindorff A.S."/>
            <person name="Carver A."/>
            <person name="Calhoun S."/>
            <person name="Stillman K."/>
            <person name="Liu H."/>
            <person name="Lipzen A."/>
            <person name="Pangilinan J."/>
            <person name="Labutti K."/>
            <person name="Bruns T.D."/>
            <person name="Grigoriev I.V."/>
        </authorList>
    </citation>
    <scope>NUCLEOTIDE SEQUENCE [LARGE SCALE GENOMIC DNA]</scope>
    <source>
        <strain evidence="2 3">CBS 144469</strain>
    </source>
</reference>
<sequence length="388" mass="42895">MSNRSANFYWETVVFKVEETLFRVPRHGLEQASEVFADMFRMPTGPDVLDQDASSPEGCSDDKPILLEGYKSSEFNSLMKYIYPSRVPDESKGGEVAVLSAGLGVEGLNEEEWIDILKLANIWQMESIRNAAIHELSVVRGLTPIKKIVLGRQHRIAQWIEEGLTSLVTTPVDCRASLADLHPLGWETSAKILSIQQQLDIDSLPRSTPTFRPKYHFSMAVDRRMISFPKKAVRCRICEGALLAIQDSCAHCGITPGVDDTMTAVGRRIADSVLEGWYWIRLKSIVCPSALCSKSEPYSGWRASKVCPGCQYVVRHNDSIVVGPATSDMGLCDTEEVNLEDEVENIVAGLVEKYFGGELKCVGSRLGKPPYGITIPTFSSTIMAATVQ</sequence>
<dbReference type="InterPro" id="IPR000210">
    <property type="entry name" value="BTB/POZ_dom"/>
</dbReference>
<organism evidence="2 3">
    <name type="scientific">Ephemerocybe angulata</name>
    <dbReference type="NCBI Taxonomy" id="980116"/>
    <lineage>
        <taxon>Eukaryota</taxon>
        <taxon>Fungi</taxon>
        <taxon>Dikarya</taxon>
        <taxon>Basidiomycota</taxon>
        <taxon>Agaricomycotina</taxon>
        <taxon>Agaricomycetes</taxon>
        <taxon>Agaricomycetidae</taxon>
        <taxon>Agaricales</taxon>
        <taxon>Agaricineae</taxon>
        <taxon>Psathyrellaceae</taxon>
        <taxon>Ephemerocybe</taxon>
    </lineage>
</organism>
<accession>A0A8H6I0H7</accession>
<evidence type="ECO:0000313" key="3">
    <source>
        <dbReference type="Proteomes" id="UP000521943"/>
    </source>
</evidence>